<comment type="caution">
    <text evidence="2">The sequence shown here is derived from an EMBL/GenBank/DDBJ whole genome shotgun (WGS) entry which is preliminary data.</text>
</comment>
<keyword evidence="1" id="KW-0472">Membrane</keyword>
<feature type="transmembrane region" description="Helical" evidence="1">
    <location>
        <begin position="77"/>
        <end position="98"/>
    </location>
</feature>
<gene>
    <name evidence="2" type="ORF">HNP86_001577</name>
</gene>
<evidence type="ECO:0000313" key="2">
    <source>
        <dbReference type="EMBL" id="MBA2851424.1"/>
    </source>
</evidence>
<protein>
    <submittedName>
        <fullName evidence="2">Uncharacterized protein</fullName>
    </submittedName>
</protein>
<feature type="transmembrane region" description="Helical" evidence="1">
    <location>
        <begin position="34"/>
        <end position="57"/>
    </location>
</feature>
<dbReference type="EMBL" id="JACDUH010000002">
    <property type="protein sequence ID" value="MBA2851424.1"/>
    <property type="molecule type" value="Genomic_DNA"/>
</dbReference>
<dbReference type="RefSeq" id="WP_181501252.1">
    <property type="nucleotide sequence ID" value="NZ_JACDUH010000002.1"/>
</dbReference>
<proteinExistence type="predicted"/>
<dbReference type="Proteomes" id="UP000564425">
    <property type="component" value="Unassembled WGS sequence"/>
</dbReference>
<keyword evidence="1" id="KW-1133">Transmembrane helix</keyword>
<keyword evidence="1" id="KW-0812">Transmembrane</keyword>
<evidence type="ECO:0000313" key="3">
    <source>
        <dbReference type="Proteomes" id="UP000564425"/>
    </source>
</evidence>
<dbReference type="AlphaFoldDB" id="A0A7J9NVT5"/>
<evidence type="ECO:0000256" key="1">
    <source>
        <dbReference type="SAM" id="Phobius"/>
    </source>
</evidence>
<accession>A0A7J9NVT5</accession>
<feature type="transmembrane region" description="Helical" evidence="1">
    <location>
        <begin position="6"/>
        <end position="22"/>
    </location>
</feature>
<organism evidence="2 3">
    <name type="scientific">Methanococcus maripaludis</name>
    <name type="common">Methanococcus deltae</name>
    <dbReference type="NCBI Taxonomy" id="39152"/>
    <lineage>
        <taxon>Archaea</taxon>
        <taxon>Methanobacteriati</taxon>
        <taxon>Methanobacteriota</taxon>
        <taxon>Methanomada group</taxon>
        <taxon>Methanococci</taxon>
        <taxon>Methanococcales</taxon>
        <taxon>Methanococcaceae</taxon>
        <taxon>Methanococcus</taxon>
    </lineage>
</organism>
<sequence>MEFIWILTLIGTFLAFYSISEGHKKRNFIYKCGINDILLLSTLFTGLLFAIICAMYLSAMSYEVSRIIYGISVPDYFIFSFLALILTIVITFDLYITLNGIKIKRKKEFLFNLEAMLNSKEYGHLITDMTHYFEKNFEKYLKYTEMSYEEREKYEPEKYWTYLTHLKFLEAHTVQDMKQFWNLYYFLDRVEYNEEFIYELSLKNPNLFVNLLGYFNKKYEKEIYKTYAKVLFKNEHNLLYFQPYNFRAYFYSDHNLLKTLNTNLDGYLNFFLYQLSKELINYLDALNKNKLTLGVFENPDNCIVYASVSFFINGFLKALDQNYDISETLSWFNTIIEKIIEKIPPDNKSNFKNYAFSSYEKIIDSTYDFYLDAIDKLNDEHDFESISENYYSIIHSLNTTTISLLKNNCHGWFKVECMTKYLMTYHKIKNEYKSEFISHTTYLLNKEIAKELITWLHIAYPGTLERSETSDTDYDNLITELKKIENFRSFN</sequence>
<reference evidence="2 3" key="1">
    <citation type="submission" date="2020-07" db="EMBL/GenBank/DDBJ databases">
        <title>Genomic Encyclopedia of Type Strains, Phase IV (KMG-V): Genome sequencing to study the core and pangenomes of soil and plant-associated prokaryotes.</title>
        <authorList>
            <person name="Whitman W."/>
        </authorList>
    </citation>
    <scope>NUCLEOTIDE SEQUENCE [LARGE SCALE GENOMIC DNA]</scope>
    <source>
        <strain evidence="2 3">A1</strain>
    </source>
</reference>
<name>A0A7J9NVT5_METMI</name>